<sequence>MRTLFKLWLGATIVSLTLYLPFYVFSNNAIDAVEELTPIDLIPLTGMKGQDPEQRENMLKRMGIDTSMELEDALDDNDRLSNVDIDYVDTDEARQVELSSGLKLVAATADIAGGKQLKIVFGVVPKRFLKSVAGVAGIVAFQITDGKHSLGIINGVSDELYLWTLFEPTGKAGVESVDRMVQMFDAHVARIEEDKRAREQDQAAQANAQRSTQAVDTQAAAPQARQFESRTVAGNPSPEQVIIFQWEGQPAYCADEGADGANCHGDGSAFIGQGSHKDYMDSGSALCIAGEPDCKLPQYFPEDVRG</sequence>
<feature type="compositionally biased region" description="Polar residues" evidence="1">
    <location>
        <begin position="202"/>
        <end position="216"/>
    </location>
</feature>
<name>A0A1H5LYH2_9PSED</name>
<evidence type="ECO:0000313" key="2">
    <source>
        <dbReference type="EMBL" id="SEE81441.1"/>
    </source>
</evidence>
<protein>
    <submittedName>
        <fullName evidence="2">Uncharacterized protein</fullName>
    </submittedName>
</protein>
<proteinExistence type="predicted"/>
<dbReference type="EMBL" id="FNTY01000002">
    <property type="protein sequence ID" value="SEE81441.1"/>
    <property type="molecule type" value="Genomic_DNA"/>
</dbReference>
<gene>
    <name evidence="2" type="ORF">SAMN04490194_4263</name>
</gene>
<evidence type="ECO:0000256" key="1">
    <source>
        <dbReference type="SAM" id="MobiDB-lite"/>
    </source>
</evidence>
<dbReference type="AlphaFoldDB" id="A0A1H5LYH2"/>
<evidence type="ECO:0000313" key="3">
    <source>
        <dbReference type="Proteomes" id="UP000198985"/>
    </source>
</evidence>
<organism evidence="2 3">
    <name type="scientific">Pseudomonas migulae</name>
    <dbReference type="NCBI Taxonomy" id="78543"/>
    <lineage>
        <taxon>Bacteria</taxon>
        <taxon>Pseudomonadati</taxon>
        <taxon>Pseudomonadota</taxon>
        <taxon>Gammaproteobacteria</taxon>
        <taxon>Pseudomonadales</taxon>
        <taxon>Pseudomonadaceae</taxon>
        <taxon>Pseudomonas</taxon>
    </lineage>
</organism>
<dbReference type="RefSeq" id="WP_084321040.1">
    <property type="nucleotide sequence ID" value="NZ_FNTY01000002.1"/>
</dbReference>
<accession>A0A1H5LYH2</accession>
<reference evidence="2 3" key="1">
    <citation type="submission" date="2016-10" db="EMBL/GenBank/DDBJ databases">
        <authorList>
            <person name="de Groot N.N."/>
        </authorList>
    </citation>
    <scope>NUCLEOTIDE SEQUENCE [LARGE SCALE GENOMIC DNA]</scope>
    <source>
        <strain evidence="2 3">BS3662</strain>
    </source>
</reference>
<feature type="region of interest" description="Disordered" evidence="1">
    <location>
        <begin position="196"/>
        <end position="233"/>
    </location>
</feature>
<dbReference type="Proteomes" id="UP000198985">
    <property type="component" value="Unassembled WGS sequence"/>
</dbReference>